<organism evidence="2 3">
    <name type="scientific">Chelonia mydas</name>
    <name type="common">Green sea-turtle</name>
    <name type="synonym">Chelonia agassizi</name>
    <dbReference type="NCBI Taxonomy" id="8469"/>
    <lineage>
        <taxon>Eukaryota</taxon>
        <taxon>Metazoa</taxon>
        <taxon>Chordata</taxon>
        <taxon>Craniata</taxon>
        <taxon>Vertebrata</taxon>
        <taxon>Euteleostomi</taxon>
        <taxon>Archelosauria</taxon>
        <taxon>Testudinata</taxon>
        <taxon>Testudines</taxon>
        <taxon>Cryptodira</taxon>
        <taxon>Durocryptodira</taxon>
        <taxon>Americhelydia</taxon>
        <taxon>Chelonioidea</taxon>
        <taxon>Cheloniidae</taxon>
        <taxon>Chelonia</taxon>
    </lineage>
</organism>
<name>M7BAR2_CHEMY</name>
<gene>
    <name evidence="2" type="ORF">UY3_10190</name>
</gene>
<accession>M7BAR2</accession>
<evidence type="ECO:0000256" key="1">
    <source>
        <dbReference type="SAM" id="MobiDB-lite"/>
    </source>
</evidence>
<feature type="region of interest" description="Disordered" evidence="1">
    <location>
        <begin position="199"/>
        <end position="218"/>
    </location>
</feature>
<evidence type="ECO:0000313" key="2">
    <source>
        <dbReference type="EMBL" id="EMP32665.1"/>
    </source>
</evidence>
<proteinExistence type="predicted"/>
<dbReference type="eggNOG" id="KOG0039">
    <property type="taxonomic scope" value="Eukaryota"/>
</dbReference>
<keyword evidence="3" id="KW-1185">Reference proteome</keyword>
<dbReference type="EMBL" id="KB539352">
    <property type="protein sequence ID" value="EMP32665.1"/>
    <property type="molecule type" value="Genomic_DNA"/>
</dbReference>
<dbReference type="Proteomes" id="UP000031443">
    <property type="component" value="Unassembled WGS sequence"/>
</dbReference>
<dbReference type="STRING" id="8469.M7BAR2"/>
<evidence type="ECO:0000313" key="3">
    <source>
        <dbReference type="Proteomes" id="UP000031443"/>
    </source>
</evidence>
<reference evidence="3" key="1">
    <citation type="journal article" date="2013" name="Nat. Genet.">
        <title>The draft genomes of soft-shell turtle and green sea turtle yield insights into the development and evolution of the turtle-specific body plan.</title>
        <authorList>
            <person name="Wang Z."/>
            <person name="Pascual-Anaya J."/>
            <person name="Zadissa A."/>
            <person name="Li W."/>
            <person name="Niimura Y."/>
            <person name="Huang Z."/>
            <person name="Li C."/>
            <person name="White S."/>
            <person name="Xiong Z."/>
            <person name="Fang D."/>
            <person name="Wang B."/>
            <person name="Ming Y."/>
            <person name="Chen Y."/>
            <person name="Zheng Y."/>
            <person name="Kuraku S."/>
            <person name="Pignatelli M."/>
            <person name="Herrero J."/>
            <person name="Beal K."/>
            <person name="Nozawa M."/>
            <person name="Li Q."/>
            <person name="Wang J."/>
            <person name="Zhang H."/>
            <person name="Yu L."/>
            <person name="Shigenobu S."/>
            <person name="Wang J."/>
            <person name="Liu J."/>
            <person name="Flicek P."/>
            <person name="Searle S."/>
            <person name="Wang J."/>
            <person name="Kuratani S."/>
            <person name="Yin Y."/>
            <person name="Aken B."/>
            <person name="Zhang G."/>
            <person name="Irie N."/>
        </authorList>
    </citation>
    <scope>NUCLEOTIDE SEQUENCE [LARGE SCALE GENOMIC DNA]</scope>
</reference>
<dbReference type="AlphaFoldDB" id="M7BAR2"/>
<protein>
    <submittedName>
        <fullName evidence="2">NADPH oxidase 4</fullName>
    </submittedName>
</protein>
<feature type="compositionally biased region" description="Low complexity" evidence="1">
    <location>
        <begin position="199"/>
        <end position="212"/>
    </location>
</feature>
<sequence>MGRGMGWPLLPAAPIGLGRRTVAKGGSAEPADTAGVLKYQTNLEEHPPGCFHPNTTLREDIPVPGTFEEPFPEYAPEPFPAELEPFAQNNFVRICAEEPKFQSHFPETWLWISGPLCLYCAERLYRYIRSYKPATITSVISHPSNVLELRMRKENFKARPGQLSPGGDIRLIPPSFTSLQLSLALWLQLFRSDSQQASPSASLSFQSSPALSGCGSLP</sequence>